<dbReference type="AlphaFoldDB" id="A0AAJ8BMY1"/>
<gene>
    <name evidence="1" type="ORF">An04g07595</name>
</gene>
<dbReference type="VEuPathDB" id="FungiDB:An04g07595"/>
<evidence type="ECO:0000313" key="1">
    <source>
        <dbReference type="RefSeq" id="XP_059600642.1"/>
    </source>
</evidence>
<dbReference type="RefSeq" id="XP_059600642.1">
    <property type="nucleotide sequence ID" value="XM_059747652.1"/>
</dbReference>
<dbReference type="KEGG" id="ang:An04g07595"/>
<name>A0AAJ8BMY1_ASPNG</name>
<reference evidence="1" key="1">
    <citation type="submission" date="2025-02" db="EMBL/GenBank/DDBJ databases">
        <authorList>
            <consortium name="NCBI Genome Project"/>
        </authorList>
    </citation>
    <scope>NUCLEOTIDE SEQUENCE</scope>
</reference>
<reference evidence="1" key="2">
    <citation type="submission" date="2025-08" db="UniProtKB">
        <authorList>
            <consortium name="RefSeq"/>
        </authorList>
    </citation>
    <scope>IDENTIFICATION</scope>
</reference>
<sequence>MTNCGTSILKTAKAAECSKQAVKYIRSNLRKAKEQNSDLCNEYIHDISEFKTYQLVFINESGCDRRIGFRRMGWAPSSIAPVQVPSFIAINITKFSLHTPKMVLSCSTSSNAQQTQLSLRSSLKISFGTVGSTQRKGPCL</sequence>
<dbReference type="GeneID" id="84590976"/>
<protein>
    <submittedName>
        <fullName evidence="1">Uncharacterized protein</fullName>
    </submittedName>
</protein>
<organism evidence="1">
    <name type="scientific">Aspergillus niger</name>
    <dbReference type="NCBI Taxonomy" id="5061"/>
    <lineage>
        <taxon>Eukaryota</taxon>
        <taxon>Fungi</taxon>
        <taxon>Dikarya</taxon>
        <taxon>Ascomycota</taxon>
        <taxon>Pezizomycotina</taxon>
        <taxon>Eurotiomycetes</taxon>
        <taxon>Eurotiomycetidae</taxon>
        <taxon>Eurotiales</taxon>
        <taxon>Aspergillaceae</taxon>
        <taxon>Aspergillus</taxon>
        <taxon>Aspergillus subgen. Circumdati</taxon>
    </lineage>
</organism>
<proteinExistence type="predicted"/>
<accession>A0AAJ8BMY1</accession>